<evidence type="ECO:0000313" key="2">
    <source>
        <dbReference type="EMBL" id="QIS04727.1"/>
    </source>
</evidence>
<dbReference type="EMBL" id="CP046171">
    <property type="protein sequence ID" value="QIS04727.1"/>
    <property type="molecule type" value="Genomic_DNA"/>
</dbReference>
<dbReference type="AlphaFoldDB" id="A0A6G9XUZ4"/>
<organism evidence="2 3">
    <name type="scientific">Nocardia brasiliensis</name>
    <dbReference type="NCBI Taxonomy" id="37326"/>
    <lineage>
        <taxon>Bacteria</taxon>
        <taxon>Bacillati</taxon>
        <taxon>Actinomycetota</taxon>
        <taxon>Actinomycetes</taxon>
        <taxon>Mycobacteriales</taxon>
        <taxon>Nocardiaceae</taxon>
        <taxon>Nocardia</taxon>
    </lineage>
</organism>
<proteinExistence type="predicted"/>
<protein>
    <submittedName>
        <fullName evidence="2">Uncharacterized protein</fullName>
    </submittedName>
</protein>
<accession>A0A6G9XUZ4</accession>
<sequence length="68" mass="6877">MSSRAAGRDGARDRIEVDGTADGCLAGLLRTVRVQVYGPVSCELSAQYGPDATGSSDTMVGTTGARAA</sequence>
<evidence type="ECO:0000313" key="3">
    <source>
        <dbReference type="Proteomes" id="UP000501705"/>
    </source>
</evidence>
<gene>
    <name evidence="2" type="ORF">F5X71_22490</name>
</gene>
<name>A0A6G9XUZ4_NOCBR</name>
<feature type="region of interest" description="Disordered" evidence="1">
    <location>
        <begin position="47"/>
        <end position="68"/>
    </location>
</feature>
<dbReference type="Proteomes" id="UP000501705">
    <property type="component" value="Chromosome"/>
</dbReference>
<dbReference type="RefSeq" id="WP_167463835.1">
    <property type="nucleotide sequence ID" value="NZ_CP046171.1"/>
</dbReference>
<evidence type="ECO:0000256" key="1">
    <source>
        <dbReference type="SAM" id="MobiDB-lite"/>
    </source>
</evidence>
<reference evidence="2 3" key="1">
    <citation type="journal article" date="2019" name="ACS Chem. Biol.">
        <title>Identification and Mobilization of a Cryptic Antibiotic Biosynthesis Gene Locus from a Human-Pathogenic Nocardia Isolate.</title>
        <authorList>
            <person name="Herisse M."/>
            <person name="Ishida K."/>
            <person name="Porter J.L."/>
            <person name="Howden B."/>
            <person name="Hertweck C."/>
            <person name="Stinear T.P."/>
            <person name="Pidot S.J."/>
        </authorList>
    </citation>
    <scope>NUCLEOTIDE SEQUENCE [LARGE SCALE GENOMIC DNA]</scope>
    <source>
        <strain evidence="2 3">AUSMDU00024985</strain>
    </source>
</reference>